<keyword evidence="5" id="KW-0732">Signal</keyword>
<protein>
    <recommendedName>
        <fullName evidence="6">FAD-binding PCMH-type domain-containing protein</fullName>
    </recommendedName>
</protein>
<comment type="similarity">
    <text evidence="1">Belongs to the oxygen-dependent FAD-linked oxidoreductase family.</text>
</comment>
<keyword evidence="3" id="KW-0274">FAD</keyword>
<dbReference type="Proteomes" id="UP000624244">
    <property type="component" value="Unassembled WGS sequence"/>
</dbReference>
<dbReference type="PANTHER" id="PTHR42973:SF34">
    <property type="entry name" value="FAD BINDING DOMAIN PROTEIN (AFU_ORTHOLOGUE AFUA_3G02770)"/>
    <property type="match status" value="1"/>
</dbReference>
<reference evidence="7" key="1">
    <citation type="submission" date="2019-11" db="EMBL/GenBank/DDBJ databases">
        <title>Bipolaris sorokiniana Genome sequencing.</title>
        <authorList>
            <person name="Wang H."/>
        </authorList>
    </citation>
    <scope>NUCLEOTIDE SEQUENCE</scope>
</reference>
<evidence type="ECO:0000256" key="5">
    <source>
        <dbReference type="SAM" id="SignalP"/>
    </source>
</evidence>
<comment type="caution">
    <text evidence="7">The sequence shown here is derived from an EMBL/GenBank/DDBJ whole genome shotgun (WGS) entry which is preliminary data.</text>
</comment>
<dbReference type="InterPro" id="IPR016169">
    <property type="entry name" value="FAD-bd_PCMH_sub2"/>
</dbReference>
<evidence type="ECO:0000259" key="6">
    <source>
        <dbReference type="PROSITE" id="PS51387"/>
    </source>
</evidence>
<dbReference type="PANTHER" id="PTHR42973">
    <property type="entry name" value="BINDING OXIDOREDUCTASE, PUTATIVE (AFU_ORTHOLOGUE AFUA_1G17690)-RELATED"/>
    <property type="match status" value="1"/>
</dbReference>
<dbReference type="InterPro" id="IPR036318">
    <property type="entry name" value="FAD-bd_PCMH-like_sf"/>
</dbReference>
<evidence type="ECO:0000313" key="8">
    <source>
        <dbReference type="Proteomes" id="UP000624244"/>
    </source>
</evidence>
<dbReference type="OMA" id="WGGQRIF"/>
<dbReference type="InterPro" id="IPR006094">
    <property type="entry name" value="Oxid_FAD_bind_N"/>
</dbReference>
<gene>
    <name evidence="7" type="ORF">GGP41_007111</name>
</gene>
<evidence type="ECO:0000256" key="3">
    <source>
        <dbReference type="ARBA" id="ARBA00022827"/>
    </source>
</evidence>
<dbReference type="EMBL" id="WNKQ01000001">
    <property type="protein sequence ID" value="KAF5854331.1"/>
    <property type="molecule type" value="Genomic_DNA"/>
</dbReference>
<accession>A0A8H5ZSC3</accession>
<feature type="signal peptide" evidence="5">
    <location>
        <begin position="1"/>
        <end position="16"/>
    </location>
</feature>
<evidence type="ECO:0000313" key="7">
    <source>
        <dbReference type="EMBL" id="KAF5854331.1"/>
    </source>
</evidence>
<evidence type="ECO:0000256" key="1">
    <source>
        <dbReference type="ARBA" id="ARBA00005466"/>
    </source>
</evidence>
<dbReference type="InterPro" id="IPR050416">
    <property type="entry name" value="FAD-linked_Oxidoreductase"/>
</dbReference>
<feature type="domain" description="FAD-binding PCMH-type" evidence="6">
    <location>
        <begin position="94"/>
        <end position="266"/>
    </location>
</feature>
<keyword evidence="4" id="KW-0560">Oxidoreductase</keyword>
<keyword evidence="2" id="KW-0285">Flavoprotein</keyword>
<dbReference type="SUPFAM" id="SSF56176">
    <property type="entry name" value="FAD-binding/transporter-associated domain-like"/>
    <property type="match status" value="1"/>
</dbReference>
<proteinExistence type="inferred from homology"/>
<dbReference type="InterPro" id="IPR016166">
    <property type="entry name" value="FAD-bd_PCMH"/>
</dbReference>
<dbReference type="Gene3D" id="3.30.465.10">
    <property type="match status" value="1"/>
</dbReference>
<evidence type="ECO:0000256" key="2">
    <source>
        <dbReference type="ARBA" id="ARBA00022630"/>
    </source>
</evidence>
<feature type="chain" id="PRO_5034712126" description="FAD-binding PCMH-type domain-containing protein" evidence="5">
    <location>
        <begin position="17"/>
        <end position="539"/>
    </location>
</feature>
<name>A0A8H5ZSC3_COCSA</name>
<dbReference type="Pfam" id="PF01565">
    <property type="entry name" value="FAD_binding_4"/>
    <property type="match status" value="1"/>
</dbReference>
<dbReference type="PROSITE" id="PS51387">
    <property type="entry name" value="FAD_PCMH"/>
    <property type="match status" value="1"/>
</dbReference>
<sequence length="539" mass="57238">MKVLWQISTLVAFASAQTTDAFEPANFNITKALIANGIDVSAIPELAKFSERSFSGCSVACLSLERIYGSDKLLFDNSSTYDAFTSAYWSVQQGAVNPRCVFKPSSTIEVSSFLLISRLTQCPFAVKGGGHAAFAGASSIEGGITVSMERFNHVAVSNDKQYANVGAGTRWVDVYSTIEKSGVSVVGGRMAPVGVPGLILGGGISFFSNKLGWACDNVASYEVVTASGLVVTASSTEFPDLYWALRGGGGSNFGVVTNFKLHAFPQGHMWGGQRIFTENNFKGVLDAVFNFATVGSSRDTDAAEIVSFGSIPSVGKIAIVQTHYAQPVANASVFADINALTPISDNTGIASHGEMTIKLNGGSPDDKLGSLQTNWDATFKVDRDLFTFLVDTFYSEITAIQNIKGALPTISIQPITEGQLKGMQKNGGNALGLSPAKGPIFIMNLSASFADPTGEAAILKCYSGIINKVKAEAQRKGVDNNYIYMNYASQFIDPIASYGADNVAKLIAVSKKYDPAQVFQNLSPGYFKLAKGPPNPNMP</sequence>
<dbReference type="GO" id="GO:0016491">
    <property type="term" value="F:oxidoreductase activity"/>
    <property type="evidence" value="ECO:0007669"/>
    <property type="project" value="UniProtKB-KW"/>
</dbReference>
<dbReference type="AlphaFoldDB" id="A0A8H5ZSC3"/>
<evidence type="ECO:0000256" key="4">
    <source>
        <dbReference type="ARBA" id="ARBA00023002"/>
    </source>
</evidence>
<dbReference type="GO" id="GO:0071949">
    <property type="term" value="F:FAD binding"/>
    <property type="evidence" value="ECO:0007669"/>
    <property type="project" value="InterPro"/>
</dbReference>
<organism evidence="7 8">
    <name type="scientific">Cochliobolus sativus</name>
    <name type="common">Common root rot and spot blotch fungus</name>
    <name type="synonym">Bipolaris sorokiniana</name>
    <dbReference type="NCBI Taxonomy" id="45130"/>
    <lineage>
        <taxon>Eukaryota</taxon>
        <taxon>Fungi</taxon>
        <taxon>Dikarya</taxon>
        <taxon>Ascomycota</taxon>
        <taxon>Pezizomycotina</taxon>
        <taxon>Dothideomycetes</taxon>
        <taxon>Pleosporomycetidae</taxon>
        <taxon>Pleosporales</taxon>
        <taxon>Pleosporineae</taxon>
        <taxon>Pleosporaceae</taxon>
        <taxon>Bipolaris</taxon>
    </lineage>
</organism>